<dbReference type="PROSITE" id="PS50041">
    <property type="entry name" value="C_TYPE_LECTIN_2"/>
    <property type="match status" value="2"/>
</dbReference>
<gene>
    <name evidence="5" type="primary">LOC106071286</name>
</gene>
<dbReference type="Gene3D" id="3.10.100.10">
    <property type="entry name" value="Mannose-Binding Protein A, subunit A"/>
    <property type="match status" value="2"/>
</dbReference>
<dbReference type="Pfam" id="PF00059">
    <property type="entry name" value="Lectin_C"/>
    <property type="match status" value="2"/>
</dbReference>
<protein>
    <submittedName>
        <fullName evidence="5">Uncharacterized protein LOC106071286 isoform X1</fullName>
    </submittedName>
</protein>
<feature type="domain" description="C-type lectin" evidence="3">
    <location>
        <begin position="39"/>
        <end position="166"/>
    </location>
</feature>
<reference evidence="5" key="1">
    <citation type="submission" date="2025-08" db="UniProtKB">
        <authorList>
            <consortium name="RefSeq"/>
        </authorList>
    </citation>
    <scope>IDENTIFICATION</scope>
</reference>
<dbReference type="GeneID" id="106071286"/>
<dbReference type="SUPFAM" id="SSF56436">
    <property type="entry name" value="C-type lectin-like"/>
    <property type="match status" value="2"/>
</dbReference>
<feature type="signal peptide" evidence="2">
    <location>
        <begin position="1"/>
        <end position="19"/>
    </location>
</feature>
<keyword evidence="4" id="KW-1185">Reference proteome</keyword>
<feature type="chain" id="PRO_5040857076" evidence="2">
    <location>
        <begin position="20"/>
        <end position="881"/>
    </location>
</feature>
<dbReference type="SMART" id="SM00034">
    <property type="entry name" value="CLECT"/>
    <property type="match status" value="2"/>
</dbReference>
<evidence type="ECO:0000313" key="4">
    <source>
        <dbReference type="Proteomes" id="UP001165740"/>
    </source>
</evidence>
<dbReference type="OrthoDB" id="6285913at2759"/>
<dbReference type="InterPro" id="IPR016187">
    <property type="entry name" value="CTDL_fold"/>
</dbReference>
<dbReference type="CDD" id="cd00037">
    <property type="entry name" value="CLECT"/>
    <property type="match status" value="2"/>
</dbReference>
<evidence type="ECO:0000256" key="2">
    <source>
        <dbReference type="SAM" id="SignalP"/>
    </source>
</evidence>
<evidence type="ECO:0000259" key="3">
    <source>
        <dbReference type="PROSITE" id="PS50041"/>
    </source>
</evidence>
<organism evidence="4 5">
    <name type="scientific">Biomphalaria glabrata</name>
    <name type="common">Bloodfluke planorb</name>
    <name type="synonym">Freshwater snail</name>
    <dbReference type="NCBI Taxonomy" id="6526"/>
    <lineage>
        <taxon>Eukaryota</taxon>
        <taxon>Metazoa</taxon>
        <taxon>Spiralia</taxon>
        <taxon>Lophotrochozoa</taxon>
        <taxon>Mollusca</taxon>
        <taxon>Gastropoda</taxon>
        <taxon>Heterobranchia</taxon>
        <taxon>Euthyneura</taxon>
        <taxon>Panpulmonata</taxon>
        <taxon>Hygrophila</taxon>
        <taxon>Lymnaeoidea</taxon>
        <taxon>Planorbidae</taxon>
        <taxon>Biomphalaria</taxon>
    </lineage>
</organism>
<dbReference type="RefSeq" id="XP_055865312.1">
    <property type="nucleotide sequence ID" value="XM_056009337.1"/>
</dbReference>
<proteinExistence type="predicted"/>
<dbReference type="Proteomes" id="UP001165740">
    <property type="component" value="Chromosome 14"/>
</dbReference>
<evidence type="ECO:0000313" key="5">
    <source>
        <dbReference type="RefSeq" id="XP_055865312.1"/>
    </source>
</evidence>
<dbReference type="OMA" id="YEDICFL"/>
<evidence type="ECO:0000256" key="1">
    <source>
        <dbReference type="SAM" id="MobiDB-lite"/>
    </source>
</evidence>
<feature type="domain" description="C-type lectin" evidence="3">
    <location>
        <begin position="180"/>
        <end position="293"/>
    </location>
</feature>
<sequence>MYFSKNVLLLAAAFVLVDSQLNNVRADPCSTLDNTTLLIDGKCFKLFNILLNWQSAQDYCYQNFYAGTLAEPITQKEMTGVNSFVQSAITGSYLLAWIGANDIALEGHFVWPSDNSSMVPYLWGSKPPDNTENSIATENCAQIAATKSFTYINDAFCSSRNAFICQSDPCDAFFSGSLYGYGKCYKYYNSAVSWQSAQEYCLSLNSHLAEPETSQVQELLNVYLYNTTAWIGGITINCSKSFQWYVSGNLVSGNFSRFVEGSCLNNSLLMSNVANISSLKARDGQETHGFVCQKAIIATDQQVYVAVFPRLLKTSLQGLLQVTSKFNDVVYVRFKVNSDGTSDALTINPLTPGTAVNFYVENNIILGSTGIYTRYVEVNSSQPVTVVLYIMDQSTISSTLLYPIQMYSFLSESSYLPLSTSFYNASTASLTVTSMSSNSNHISLLFHSETLSVWIGNMTISLSIVDNMTAVLESLYQTLNINLQTNLDGTYLYSTEPVILTLGGTGIPMAADTTLDDVLPMAYIGSDYVSFPFRIPDSETHVQLQAVNNWTLITALCSNRTILLDYVGDTYSFLLDTACYIRGNRSLYVYQILSKPTYSHQELCVTSLLASSHWRYEYTFAQVSDIYTVNIYIIAEVNSSSDIVTNDMSVQWTCQNITGTNLLGCDTTLLSHVTYLHIQLANTQSRFGAYVIGHESTSSFCHPMGIKDAAQPSNLELFQHKSYLQSIRNGRPTSCQEERDTTSDSSSQSTITEMIYSTQSLNMTPEITTIADTTTQEKTTLTTQTQSNTSYNVSTKRTLGNSVTTPISSKAEIDAIVSYLTLNQLELSSYKRSLICAPDSRRSAQVCGGTGIIILSSVLFMLVISDLAKVVKYFIVFLRSL</sequence>
<feature type="region of interest" description="Disordered" evidence="1">
    <location>
        <begin position="729"/>
        <end position="749"/>
    </location>
</feature>
<keyword evidence="2" id="KW-0732">Signal</keyword>
<dbReference type="PANTHER" id="PTHR22801">
    <property type="entry name" value="LITHOSTATHINE"/>
    <property type="match status" value="1"/>
</dbReference>
<dbReference type="InterPro" id="IPR001304">
    <property type="entry name" value="C-type_lectin-like"/>
</dbReference>
<dbReference type="PANTHER" id="PTHR22801:SF63">
    <property type="entry name" value="C-TYPE LECTIN DOMAIN-CONTAINING PROTEIN"/>
    <property type="match status" value="1"/>
</dbReference>
<accession>A0A9W2YRC2</accession>
<dbReference type="AlphaFoldDB" id="A0A9W2YRC2"/>
<name>A0A9W2YRC2_BIOGL</name>
<dbReference type="InterPro" id="IPR016186">
    <property type="entry name" value="C-type_lectin-like/link_sf"/>
</dbReference>
<dbReference type="InterPro" id="IPR050801">
    <property type="entry name" value="Ca-Dep_Lectins_ImmuneDev"/>
</dbReference>